<dbReference type="PANTHER" id="PTHR38431">
    <property type="entry name" value="BLL2305 PROTEIN"/>
    <property type="match status" value="1"/>
</dbReference>
<gene>
    <name evidence="4" type="ORF">H9649_01955</name>
</gene>
<feature type="domain" description="PBP" evidence="2">
    <location>
        <begin position="112"/>
        <end position="299"/>
    </location>
</feature>
<dbReference type="NCBIfam" id="TIGR01764">
    <property type="entry name" value="excise"/>
    <property type="match status" value="1"/>
</dbReference>
<dbReference type="InterPro" id="IPR010093">
    <property type="entry name" value="SinI_DNA-bd"/>
</dbReference>
<accession>A0ABR8U5N0</accession>
<evidence type="ECO:0000313" key="4">
    <source>
        <dbReference type="EMBL" id="MBD7983331.1"/>
    </source>
</evidence>
<sequence>MANNQTASYTTEEIADLLKVSKLTIYDLIKKGELRAYRVGRQMRIDATDLDDYKNVSKSGGASTTHETHAEASSIQVPVPEETVSPSPVFPPHASQQLIISGQDISLDLLASAIEKSGNGFRPLRSYTGSLNSLIDMYKGSADIVSTHLFDGDTGTYNIPYIKRILSGHSYIVINLLSRKAGLFVQKNNPKKILSWNDFKREDVKMVNREIGSGARVLLDEMLKVERITGRTIEGYENVEMNHIAVASKVLSGMADVGVGIERAATLIGVEFIPLIQERYDLVLFKTAENRVLRDNILSTLRSEVFQNELSAISGYDLSLTGAVMYETD</sequence>
<name>A0ABR8U5N0_9BACL</name>
<dbReference type="Pfam" id="PF12728">
    <property type="entry name" value="HTH_17"/>
    <property type="match status" value="1"/>
</dbReference>
<feature type="region of interest" description="Disordered" evidence="1">
    <location>
        <begin position="54"/>
        <end position="76"/>
    </location>
</feature>
<organism evidence="4 5">
    <name type="scientific">Sporosarcina quadrami</name>
    <dbReference type="NCBI Taxonomy" id="2762234"/>
    <lineage>
        <taxon>Bacteria</taxon>
        <taxon>Bacillati</taxon>
        <taxon>Bacillota</taxon>
        <taxon>Bacilli</taxon>
        <taxon>Bacillales</taxon>
        <taxon>Caryophanaceae</taxon>
        <taxon>Sporosarcina</taxon>
    </lineage>
</organism>
<reference evidence="4 5" key="1">
    <citation type="submission" date="2020-08" db="EMBL/GenBank/DDBJ databases">
        <title>A Genomic Blueprint of the Chicken Gut Microbiome.</title>
        <authorList>
            <person name="Gilroy R."/>
            <person name="Ravi A."/>
            <person name="Getino M."/>
            <person name="Pursley I."/>
            <person name="Horton D.L."/>
            <person name="Alikhan N.-F."/>
            <person name="Baker D."/>
            <person name="Gharbi K."/>
            <person name="Hall N."/>
            <person name="Watson M."/>
            <person name="Adriaenssens E.M."/>
            <person name="Foster-Nyarko E."/>
            <person name="Jarju S."/>
            <person name="Secka A."/>
            <person name="Antonio M."/>
            <person name="Oren A."/>
            <person name="Chaudhuri R."/>
            <person name="La Ragione R.M."/>
            <person name="Hildebrand F."/>
            <person name="Pallen M.J."/>
        </authorList>
    </citation>
    <scope>NUCLEOTIDE SEQUENCE [LARGE SCALE GENOMIC DNA]</scope>
    <source>
        <strain evidence="4 5">Sa2YVA2</strain>
    </source>
</reference>
<proteinExistence type="predicted"/>
<protein>
    <submittedName>
        <fullName evidence="4">Excisionase family DNA-binding protein</fullName>
    </submittedName>
</protein>
<evidence type="ECO:0000259" key="3">
    <source>
        <dbReference type="Pfam" id="PF12728"/>
    </source>
</evidence>
<dbReference type="InterPro" id="IPR041657">
    <property type="entry name" value="HTH_17"/>
</dbReference>
<feature type="compositionally biased region" description="Polar residues" evidence="1">
    <location>
        <begin position="56"/>
        <end position="76"/>
    </location>
</feature>
<comment type="caution">
    <text evidence="4">The sequence shown here is derived from an EMBL/GenBank/DDBJ whole genome shotgun (WGS) entry which is preliminary data.</text>
</comment>
<evidence type="ECO:0000259" key="2">
    <source>
        <dbReference type="Pfam" id="PF12727"/>
    </source>
</evidence>
<evidence type="ECO:0000256" key="1">
    <source>
        <dbReference type="SAM" id="MobiDB-lite"/>
    </source>
</evidence>
<dbReference type="SUPFAM" id="SSF53850">
    <property type="entry name" value="Periplasmic binding protein-like II"/>
    <property type="match status" value="1"/>
</dbReference>
<keyword evidence="5" id="KW-1185">Reference proteome</keyword>
<dbReference type="Gene3D" id="3.40.190.10">
    <property type="entry name" value="Periplasmic binding protein-like II"/>
    <property type="match status" value="1"/>
</dbReference>
<dbReference type="Proteomes" id="UP000626786">
    <property type="component" value="Unassembled WGS sequence"/>
</dbReference>
<dbReference type="GO" id="GO:0003677">
    <property type="term" value="F:DNA binding"/>
    <property type="evidence" value="ECO:0007669"/>
    <property type="project" value="UniProtKB-KW"/>
</dbReference>
<feature type="domain" description="Helix-turn-helix" evidence="3">
    <location>
        <begin position="9"/>
        <end position="54"/>
    </location>
</feature>
<evidence type="ECO:0000313" key="5">
    <source>
        <dbReference type="Proteomes" id="UP000626786"/>
    </source>
</evidence>
<dbReference type="PANTHER" id="PTHR38431:SF1">
    <property type="entry name" value="BLL2305 PROTEIN"/>
    <property type="match status" value="1"/>
</dbReference>
<dbReference type="RefSeq" id="WP_191692956.1">
    <property type="nucleotide sequence ID" value="NZ_JACSQN010000001.1"/>
</dbReference>
<dbReference type="EMBL" id="JACSQN010000001">
    <property type="protein sequence ID" value="MBD7983331.1"/>
    <property type="molecule type" value="Genomic_DNA"/>
</dbReference>
<keyword evidence="4" id="KW-0238">DNA-binding</keyword>
<dbReference type="InterPro" id="IPR024370">
    <property type="entry name" value="PBP_domain"/>
</dbReference>
<dbReference type="Pfam" id="PF12727">
    <property type="entry name" value="PBP_like"/>
    <property type="match status" value="1"/>
</dbReference>